<organism evidence="10 11">
    <name type="scientific">Candidatus Synechococcus calcipolaris G9</name>
    <dbReference type="NCBI Taxonomy" id="1497997"/>
    <lineage>
        <taxon>Bacteria</taxon>
        <taxon>Bacillati</taxon>
        <taxon>Cyanobacteriota</taxon>
        <taxon>Cyanophyceae</taxon>
        <taxon>Synechococcales</taxon>
        <taxon>Synechococcaceae</taxon>
        <taxon>Synechococcus</taxon>
    </lineage>
</organism>
<keyword evidence="5 8" id="KW-0812">Transmembrane</keyword>
<feature type="transmembrane region" description="Helical" evidence="9">
    <location>
        <begin position="199"/>
        <end position="221"/>
    </location>
</feature>
<feature type="transmembrane region" description="Helical" evidence="9">
    <location>
        <begin position="334"/>
        <end position="356"/>
    </location>
</feature>
<comment type="subcellular location">
    <subcellularLocation>
        <location evidence="1 8">Cell membrane</location>
        <topology evidence="1 8">Multi-pass membrane protein</topology>
    </subcellularLocation>
</comment>
<evidence type="ECO:0000256" key="6">
    <source>
        <dbReference type="ARBA" id="ARBA00022989"/>
    </source>
</evidence>
<dbReference type="InterPro" id="IPR002657">
    <property type="entry name" value="BilAc:Na_symport/Acr3"/>
</dbReference>
<evidence type="ECO:0000256" key="7">
    <source>
        <dbReference type="ARBA" id="ARBA00023136"/>
    </source>
</evidence>
<feature type="transmembrane region" description="Helical" evidence="9">
    <location>
        <begin position="242"/>
        <end position="261"/>
    </location>
</feature>
<comment type="similarity">
    <text evidence="2 8">Belongs to the arsenical resistance-3 (ACR3) (TC 2.A.59) family.</text>
</comment>
<evidence type="ECO:0000256" key="1">
    <source>
        <dbReference type="ARBA" id="ARBA00004651"/>
    </source>
</evidence>
<feature type="transmembrane region" description="Helical" evidence="9">
    <location>
        <begin position="95"/>
        <end position="119"/>
    </location>
</feature>
<dbReference type="NCBIfam" id="TIGR00832">
    <property type="entry name" value="acr3"/>
    <property type="match status" value="1"/>
</dbReference>
<feature type="transmembrane region" description="Helical" evidence="9">
    <location>
        <begin position="273"/>
        <end position="295"/>
    </location>
</feature>
<keyword evidence="11" id="KW-1185">Reference proteome</keyword>
<dbReference type="Pfam" id="PF01758">
    <property type="entry name" value="SBF"/>
    <property type="match status" value="1"/>
</dbReference>
<dbReference type="PIRSF" id="PIRSF005508">
    <property type="entry name" value="Acr3"/>
    <property type="match status" value="1"/>
</dbReference>
<dbReference type="RefSeq" id="WP_277867707.1">
    <property type="nucleotide sequence ID" value="NZ_JAKKUT010000005.1"/>
</dbReference>
<evidence type="ECO:0000256" key="8">
    <source>
        <dbReference type="PIRNR" id="PIRNR005508"/>
    </source>
</evidence>
<evidence type="ECO:0000256" key="5">
    <source>
        <dbReference type="ARBA" id="ARBA00022692"/>
    </source>
</evidence>
<keyword evidence="3 8" id="KW-0813">Transport</keyword>
<evidence type="ECO:0000313" key="11">
    <source>
        <dbReference type="Proteomes" id="UP001154265"/>
    </source>
</evidence>
<dbReference type="PANTHER" id="PTHR43057:SF1">
    <property type="entry name" value="ARSENICAL-RESISTANCE PROTEIN 3"/>
    <property type="match status" value="1"/>
</dbReference>
<feature type="transmembrane region" description="Helical" evidence="9">
    <location>
        <begin position="168"/>
        <end position="187"/>
    </location>
</feature>
<dbReference type="InterPro" id="IPR004706">
    <property type="entry name" value="Arsenical-R_Acr3"/>
</dbReference>
<comment type="caution">
    <text evidence="10">The sequence shown here is derived from an EMBL/GenBank/DDBJ whole genome shotgun (WGS) entry which is preliminary data.</text>
</comment>
<dbReference type="EMBL" id="JAKKUT010000005">
    <property type="protein sequence ID" value="MDG2991779.1"/>
    <property type="molecule type" value="Genomic_DNA"/>
</dbReference>
<feature type="transmembrane region" description="Helical" evidence="9">
    <location>
        <begin position="23"/>
        <end position="42"/>
    </location>
</feature>
<reference evidence="10" key="2">
    <citation type="submission" date="2022-01" db="EMBL/GenBank/DDBJ databases">
        <authorList>
            <person name="Zivanovic Y."/>
            <person name="Moreira D."/>
            <person name="Lopez-Garcia P."/>
        </authorList>
    </citation>
    <scope>NUCLEOTIDE SEQUENCE</scope>
    <source>
        <strain evidence="10">G9</strain>
    </source>
</reference>
<feature type="transmembrane region" description="Helical" evidence="9">
    <location>
        <begin position="139"/>
        <end position="161"/>
    </location>
</feature>
<protein>
    <submittedName>
        <fullName evidence="10">ACR3 family arsenite efflux transporter</fullName>
    </submittedName>
</protein>
<sequence>MTDSPHSTTAVAAGGSLSFFERYLTVWVLLCIGAGILLGRTFPGVAVALDSMSIYQVSIPIAICLFFMMYPIMVKIDFGQAKQAVRAPKPVILTLVMNWCIKPFTMVIFAQIFLGWLFAPFLQGTEIIQGTVISLGQSYIAGVILLGIAPCTAMVLLWGYLSYGNQGHTLVMVAVNSLAMLFLYAPLGRWLLAANDLTVPWQTIALSVLIYVGLPLVTGIYTRHWIFKHRGRAWFERTFLQYLTPVAIAALLITLILLFAFKGDLIIQSPLHIVMIAVPLFIQTNFIFLITYVAAQKLNIAYEDAAPAALIGASNHFEVAIATAVTLFGLNSGAALATVVGVLIEVPVMLMLVAVCKRTAFWFPRHPEKATLPDPRCFVVPLEDK</sequence>
<dbReference type="Gene3D" id="1.20.1530.20">
    <property type="match status" value="1"/>
</dbReference>
<evidence type="ECO:0000256" key="4">
    <source>
        <dbReference type="ARBA" id="ARBA00022475"/>
    </source>
</evidence>
<feature type="transmembrane region" description="Helical" evidence="9">
    <location>
        <begin position="307"/>
        <end position="328"/>
    </location>
</feature>
<accession>A0ABT6F1N9</accession>
<keyword evidence="7 8" id="KW-0472">Membrane</keyword>
<evidence type="ECO:0000256" key="3">
    <source>
        <dbReference type="ARBA" id="ARBA00022448"/>
    </source>
</evidence>
<keyword evidence="4 8" id="KW-1003">Cell membrane</keyword>
<evidence type="ECO:0000256" key="2">
    <source>
        <dbReference type="ARBA" id="ARBA00010110"/>
    </source>
</evidence>
<dbReference type="Proteomes" id="UP001154265">
    <property type="component" value="Unassembled WGS sequence"/>
</dbReference>
<dbReference type="InterPro" id="IPR038770">
    <property type="entry name" value="Na+/solute_symporter_sf"/>
</dbReference>
<evidence type="ECO:0000256" key="9">
    <source>
        <dbReference type="SAM" id="Phobius"/>
    </source>
</evidence>
<proteinExistence type="inferred from homology"/>
<feature type="transmembrane region" description="Helical" evidence="9">
    <location>
        <begin position="54"/>
        <end position="74"/>
    </location>
</feature>
<reference evidence="10" key="1">
    <citation type="journal article" date="2022" name="Genome Biol. Evol.">
        <title>A New Gene Family Diagnostic for Intracellular Biomineralization of Amorphous Ca Carbonates by Cyanobacteria.</title>
        <authorList>
            <person name="Benzerara K."/>
            <person name="Duprat E."/>
            <person name="Bitard-Feildel T."/>
            <person name="Caumes G."/>
            <person name="Cassier-Chauvat C."/>
            <person name="Chauvat F."/>
            <person name="Dezi M."/>
            <person name="Diop S.I."/>
            <person name="Gaschignard G."/>
            <person name="Gorgen S."/>
            <person name="Gugger M."/>
            <person name="Lopez-Garcia P."/>
            <person name="Millet M."/>
            <person name="Skouri-Panet F."/>
            <person name="Moreira D."/>
            <person name="Callebaut I."/>
        </authorList>
    </citation>
    <scope>NUCLEOTIDE SEQUENCE</scope>
    <source>
        <strain evidence="10">G9</strain>
    </source>
</reference>
<name>A0ABT6F1N9_9SYNE</name>
<keyword evidence="6 8" id="KW-1133">Transmembrane helix</keyword>
<dbReference type="PANTHER" id="PTHR43057">
    <property type="entry name" value="ARSENITE EFFLUX TRANSPORTER"/>
    <property type="match status" value="1"/>
</dbReference>
<gene>
    <name evidence="10" type="primary">arsB</name>
    <name evidence="10" type="ORF">L3556_12685</name>
</gene>
<evidence type="ECO:0000313" key="10">
    <source>
        <dbReference type="EMBL" id="MDG2991779.1"/>
    </source>
</evidence>